<sequence length="88" mass="9810">MHPRVLKRPKDLCKELSRLGVHEESGKPNAIYFSDDTVYIDELKQIKDRVHVMAAVLNLGNATFEFPVGPIQITVDGWQAGRAAGGRH</sequence>
<dbReference type="EMBL" id="JAOPJF010000039">
    <property type="protein sequence ID" value="KAK1143497.1"/>
    <property type="molecule type" value="Genomic_DNA"/>
</dbReference>
<gene>
    <name evidence="1" type="ORF">N8T08_006303</name>
</gene>
<reference evidence="1 2" key="1">
    <citation type="journal article" date="2023" name="ACS Omega">
        <title>Identification of the Neoaspergillic Acid Biosynthesis Gene Cluster by Establishing an In Vitro CRISPR-Ribonucleoprotein Genetic System in Aspergillus melleus.</title>
        <authorList>
            <person name="Yuan B."/>
            <person name="Grau M.F."/>
            <person name="Murata R.M."/>
            <person name="Torok T."/>
            <person name="Venkateswaran K."/>
            <person name="Stajich J.E."/>
            <person name="Wang C.C.C."/>
        </authorList>
    </citation>
    <scope>NUCLEOTIDE SEQUENCE [LARGE SCALE GENOMIC DNA]</scope>
    <source>
        <strain evidence="1 2">IMV 1140</strain>
    </source>
</reference>
<dbReference type="Proteomes" id="UP001177260">
    <property type="component" value="Unassembled WGS sequence"/>
</dbReference>
<proteinExistence type="predicted"/>
<organism evidence="1 2">
    <name type="scientific">Aspergillus melleus</name>
    <dbReference type="NCBI Taxonomy" id="138277"/>
    <lineage>
        <taxon>Eukaryota</taxon>
        <taxon>Fungi</taxon>
        <taxon>Dikarya</taxon>
        <taxon>Ascomycota</taxon>
        <taxon>Pezizomycotina</taxon>
        <taxon>Eurotiomycetes</taxon>
        <taxon>Eurotiomycetidae</taxon>
        <taxon>Eurotiales</taxon>
        <taxon>Aspergillaceae</taxon>
        <taxon>Aspergillus</taxon>
        <taxon>Aspergillus subgen. Circumdati</taxon>
    </lineage>
</organism>
<accession>A0ACC3B0D8</accession>
<evidence type="ECO:0000313" key="2">
    <source>
        <dbReference type="Proteomes" id="UP001177260"/>
    </source>
</evidence>
<evidence type="ECO:0000313" key="1">
    <source>
        <dbReference type="EMBL" id="KAK1143497.1"/>
    </source>
</evidence>
<keyword evidence="2" id="KW-1185">Reference proteome</keyword>
<name>A0ACC3B0D8_9EURO</name>
<protein>
    <submittedName>
        <fullName evidence="1">Uncharacterized protein</fullName>
    </submittedName>
</protein>
<comment type="caution">
    <text evidence="1">The sequence shown here is derived from an EMBL/GenBank/DDBJ whole genome shotgun (WGS) entry which is preliminary data.</text>
</comment>